<protein>
    <submittedName>
        <fullName evidence="1">Uncharacterized protein</fullName>
    </submittedName>
</protein>
<comment type="caution">
    <text evidence="1">The sequence shown here is derived from an EMBL/GenBank/DDBJ whole genome shotgun (WGS) entry which is preliminary data.</text>
</comment>
<evidence type="ECO:0000313" key="1">
    <source>
        <dbReference type="EMBL" id="EKE29690.1"/>
    </source>
</evidence>
<proteinExistence type="predicted"/>
<name>K2H1J0_9BACT</name>
<sequence>MDIVENDVMSTYYDDSYAQAKKLYETEAWDRLKYSIFDYYRMRMNPIVYPEGIKLAIKEIEPEESHIDMIELRRYILPEDAELITDTNSDKPVKAIRRTAIQSKMSCMFNDKDCLGEMMKDDNRVVYGAPWEDEMMLKFDISRLRDKQVFLTVDSWQNSPLKPQTSPFDADAKSLELSFMDDNWAFSRLKKDIHPNEIQSESNIEVSDIIKQIKRNDLVLKITWTTKHYIGSIKLSTTEEVPFDSEKIPLLSAKSTREGDVHGNMLIRDHKYAHTVKWDSIDLLFDKPKLTLTENKKENYIFVSSWFYSWLRTYKYPHISVDEEWKNDLNDYVAELKKVLMKKWIKNSVRTEFNYQDISHDCRFNANLSLQNVILCDR</sequence>
<dbReference type="EMBL" id="AMFJ01000119">
    <property type="protein sequence ID" value="EKE29690.1"/>
    <property type="molecule type" value="Genomic_DNA"/>
</dbReference>
<organism evidence="1">
    <name type="scientific">uncultured bacterium</name>
    <name type="common">gcode 4</name>
    <dbReference type="NCBI Taxonomy" id="1234023"/>
    <lineage>
        <taxon>Bacteria</taxon>
        <taxon>environmental samples</taxon>
    </lineage>
</organism>
<accession>K2H1J0</accession>
<reference evidence="1" key="1">
    <citation type="journal article" date="2012" name="Science">
        <title>Fermentation, hydrogen, and sulfur metabolism in multiple uncultivated bacterial phyla.</title>
        <authorList>
            <person name="Wrighton K.C."/>
            <person name="Thomas B.C."/>
            <person name="Sharon I."/>
            <person name="Miller C.S."/>
            <person name="Castelle C.J."/>
            <person name="VerBerkmoes N.C."/>
            <person name="Wilkins M.J."/>
            <person name="Hettich R.L."/>
            <person name="Lipton M.S."/>
            <person name="Williams K.H."/>
            <person name="Long P.E."/>
            <person name="Banfield J.F."/>
        </authorList>
    </citation>
    <scope>NUCLEOTIDE SEQUENCE [LARGE SCALE GENOMIC DNA]</scope>
</reference>
<dbReference type="AlphaFoldDB" id="K2H1J0"/>
<gene>
    <name evidence="1" type="ORF">ACD_2C00119G0001</name>
</gene>